<organism evidence="1 2">
    <name type="scientific">Flavobacterium akiainvivens</name>
    <dbReference type="NCBI Taxonomy" id="1202724"/>
    <lineage>
        <taxon>Bacteria</taxon>
        <taxon>Pseudomonadati</taxon>
        <taxon>Bacteroidota</taxon>
        <taxon>Flavobacteriia</taxon>
        <taxon>Flavobacteriales</taxon>
        <taxon>Flavobacteriaceae</taxon>
        <taxon>Flavobacterium</taxon>
    </lineage>
</organism>
<dbReference type="EMBL" id="LIYD01000005">
    <property type="protein sequence ID" value="KOS06277.1"/>
    <property type="molecule type" value="Genomic_DNA"/>
</dbReference>
<reference evidence="1 2" key="1">
    <citation type="submission" date="2015-08" db="EMBL/GenBank/DDBJ databases">
        <title>Whole genome sequence of Flavobacterium akiainvivens IK-1T, from decaying Wikstroemia oahuensis, an endemic Hawaiian shrub.</title>
        <authorList>
            <person name="Wan X."/>
            <person name="Hou S."/>
            <person name="Saito J."/>
            <person name="Donachie S."/>
        </authorList>
    </citation>
    <scope>NUCLEOTIDE SEQUENCE [LARGE SCALE GENOMIC DNA]</scope>
    <source>
        <strain evidence="1 2">IK-1</strain>
    </source>
</reference>
<dbReference type="OrthoDB" id="9181262at2"/>
<dbReference type="STRING" id="1202724.AM493_09710"/>
<sequence length="231" mass="26104">MKLLPLLLLFLFGCQKSDNVTVLDEPKMPELKKPNPEYLIDSLAIAGKMYTVVQGYPTGKNELPLSILYKGDTIYKHPQKAGNGFDFEDVDGNGIPEVMMNQLSNVGGVYECIMFDPKSQGFKEVKKFDEFPDSKKLPGTQYFYSDHHMGCAGGMWGSELFYIDNFEAKAIAGIFIVTCETADYVKGVTISKLSGNNETVIEQMDKVPEKYTQDYTGFFKEYWSGNYKKFE</sequence>
<keyword evidence="2" id="KW-1185">Reference proteome</keyword>
<accession>A0A0M8MI54</accession>
<dbReference type="AlphaFoldDB" id="A0A0M8MI54"/>
<name>A0A0M8MI54_9FLAO</name>
<gene>
    <name evidence="1" type="ORF">AM493_09710</name>
</gene>
<evidence type="ECO:0000313" key="1">
    <source>
        <dbReference type="EMBL" id="KOS06277.1"/>
    </source>
</evidence>
<dbReference type="RefSeq" id="WP_054407774.1">
    <property type="nucleotide sequence ID" value="NZ_FOYA01000001.1"/>
</dbReference>
<proteinExistence type="predicted"/>
<protein>
    <submittedName>
        <fullName evidence="1">Uncharacterized protein</fullName>
    </submittedName>
</protein>
<dbReference type="Proteomes" id="UP000037755">
    <property type="component" value="Unassembled WGS sequence"/>
</dbReference>
<comment type="caution">
    <text evidence="1">The sequence shown here is derived from an EMBL/GenBank/DDBJ whole genome shotgun (WGS) entry which is preliminary data.</text>
</comment>
<dbReference type="PATRIC" id="fig|1202724.3.peg.2015"/>
<evidence type="ECO:0000313" key="2">
    <source>
        <dbReference type="Proteomes" id="UP000037755"/>
    </source>
</evidence>